<dbReference type="InterPro" id="IPR032675">
    <property type="entry name" value="LRR_dom_sf"/>
</dbReference>
<protein>
    <submittedName>
        <fullName evidence="3">Uncharacterized protein</fullName>
    </submittedName>
</protein>
<dbReference type="Gene3D" id="3.80.10.10">
    <property type="entry name" value="Ribonuclease Inhibitor"/>
    <property type="match status" value="3"/>
</dbReference>
<feature type="compositionally biased region" description="Low complexity" evidence="2">
    <location>
        <begin position="450"/>
        <end position="463"/>
    </location>
</feature>
<dbReference type="Pfam" id="PF13516">
    <property type="entry name" value="LRR_6"/>
    <property type="match status" value="6"/>
</dbReference>
<dbReference type="InterPro" id="IPR001611">
    <property type="entry name" value="Leu-rich_rpt"/>
</dbReference>
<keyword evidence="1" id="KW-0677">Repeat</keyword>
<feature type="compositionally biased region" description="Low complexity" evidence="2">
    <location>
        <begin position="507"/>
        <end position="516"/>
    </location>
</feature>
<accession>K3WXX4</accession>
<name>K3WXX4_GLOUD</name>
<reference evidence="3" key="3">
    <citation type="submission" date="2015-02" db="UniProtKB">
        <authorList>
            <consortium name="EnsemblProtists"/>
        </authorList>
    </citation>
    <scope>IDENTIFICATION</scope>
    <source>
        <strain evidence="3">DAOM BR144</strain>
    </source>
</reference>
<dbReference type="VEuPathDB" id="FungiDB:PYU1_G009804"/>
<organism evidence="3 4">
    <name type="scientific">Globisporangium ultimum (strain ATCC 200006 / CBS 805.95 / DAOM BR144)</name>
    <name type="common">Pythium ultimum</name>
    <dbReference type="NCBI Taxonomy" id="431595"/>
    <lineage>
        <taxon>Eukaryota</taxon>
        <taxon>Sar</taxon>
        <taxon>Stramenopiles</taxon>
        <taxon>Oomycota</taxon>
        <taxon>Peronosporomycetes</taxon>
        <taxon>Pythiales</taxon>
        <taxon>Pythiaceae</taxon>
        <taxon>Globisporangium</taxon>
    </lineage>
</organism>
<dbReference type="PANTHER" id="PTHR24111:SF0">
    <property type="entry name" value="LEUCINE-RICH REPEAT-CONTAINING PROTEIN"/>
    <property type="match status" value="1"/>
</dbReference>
<dbReference type="HOGENOM" id="CLU_361129_0_0_1"/>
<dbReference type="OMA" id="AINANVH"/>
<dbReference type="InterPro" id="IPR052201">
    <property type="entry name" value="LRR-containing_regulator"/>
</dbReference>
<dbReference type="eggNOG" id="KOG4308">
    <property type="taxonomic scope" value="Eukaryota"/>
</dbReference>
<dbReference type="SUPFAM" id="SSF52047">
    <property type="entry name" value="RNI-like"/>
    <property type="match status" value="1"/>
</dbReference>
<sequence>MTAAKQHAVATSPTDRTESAQPQPPTSTIAAANNDGLRNTTHAQTHQDACPPRDLIQRCLRSYYRDVENGTATWRSVSQRMQEDLAPYSILKLGGFSLGNISTKLLGHVLVHMTNLRTLDLGFNRITDKGATLLAKALEQNVSLESLYLSGNDIGPAGAKAIAQSLAKNTTLRSLHLSGNNIGEEGAKHLAEGLKVNVGLRSLYIGTNGIGSNGMQCLAEALTVNKVLEELTLGQNKIGSNGIKHIAAAFASGQAVLTTLEIGKNGIDQEGALALAKALCNGNPNCLQNLYIDNNPMGDVGAGAFGALLAKNSVLRVLDLSYSQMSLLGLRDLSMGLAYSSSLLCLLLDGHDWASTQYMKKTNGLTGMSLSSKGASNYAASCIVGAINSNPKSLLLKLTGVDLSLVVSPPSNGGEHLLSEDASAEGENRRPPSEVPSSNKRKNVDQANASVLTSSGSSSSDTSEQVHPKYQRLDANGPVKSSSSSGSIGSNSEAMATASAASATANTAAAAPSYSTRRPPRVGLPSRGSIVQFPTTPAQNRLSLKSPRYESTMEIQVRKVILDIANLPFNADEYATLQTYYLGGCMSPKEDEVEETKGSVDADDEAALLGGKRQRKNSLSCADADLCPACRTSRLAKFRRVMLLKARLESKKEATEEKLLVILRQLHYLIGVFQHVDNADDKIDSILVSAHDPSLLASPPRPRQQTASGLPPTAPYV</sequence>
<feature type="region of interest" description="Disordered" evidence="2">
    <location>
        <begin position="1"/>
        <end position="33"/>
    </location>
</feature>
<reference evidence="4" key="1">
    <citation type="journal article" date="2010" name="Genome Biol.">
        <title>Genome sequence of the necrotrophic plant pathogen Pythium ultimum reveals original pathogenicity mechanisms and effector repertoire.</title>
        <authorList>
            <person name="Levesque C.A."/>
            <person name="Brouwer H."/>
            <person name="Cano L."/>
            <person name="Hamilton J.P."/>
            <person name="Holt C."/>
            <person name="Huitema E."/>
            <person name="Raffaele S."/>
            <person name="Robideau G.P."/>
            <person name="Thines M."/>
            <person name="Win J."/>
            <person name="Zerillo M.M."/>
            <person name="Beakes G.W."/>
            <person name="Boore J.L."/>
            <person name="Busam D."/>
            <person name="Dumas B."/>
            <person name="Ferriera S."/>
            <person name="Fuerstenberg S.I."/>
            <person name="Gachon C.M."/>
            <person name="Gaulin E."/>
            <person name="Govers F."/>
            <person name="Grenville-Briggs L."/>
            <person name="Horner N."/>
            <person name="Hostetler J."/>
            <person name="Jiang R.H."/>
            <person name="Johnson J."/>
            <person name="Krajaejun T."/>
            <person name="Lin H."/>
            <person name="Meijer H.J."/>
            <person name="Moore B."/>
            <person name="Morris P."/>
            <person name="Phuntmart V."/>
            <person name="Puiu D."/>
            <person name="Shetty J."/>
            <person name="Stajich J.E."/>
            <person name="Tripathy S."/>
            <person name="Wawra S."/>
            <person name="van West P."/>
            <person name="Whitty B.R."/>
            <person name="Coutinho P.M."/>
            <person name="Henrissat B."/>
            <person name="Martin F."/>
            <person name="Thomas P.D."/>
            <person name="Tyler B.M."/>
            <person name="De Vries R.P."/>
            <person name="Kamoun S."/>
            <person name="Yandell M."/>
            <person name="Tisserat N."/>
            <person name="Buell C.R."/>
        </authorList>
    </citation>
    <scope>NUCLEOTIDE SEQUENCE</scope>
    <source>
        <strain evidence="4">DAOM:BR144</strain>
    </source>
</reference>
<feature type="region of interest" description="Disordered" evidence="2">
    <location>
        <begin position="507"/>
        <end position="533"/>
    </location>
</feature>
<dbReference type="PANTHER" id="PTHR24111">
    <property type="entry name" value="LEUCINE-RICH REPEAT-CONTAINING PROTEIN 34"/>
    <property type="match status" value="1"/>
</dbReference>
<dbReference type="EnsemblProtists" id="PYU1_T009822">
    <property type="protein sequence ID" value="PYU1_T009822"/>
    <property type="gene ID" value="PYU1_G009804"/>
</dbReference>
<dbReference type="AlphaFoldDB" id="K3WXX4"/>
<dbReference type="SMART" id="SM00368">
    <property type="entry name" value="LRR_RI"/>
    <property type="match status" value="8"/>
</dbReference>
<proteinExistence type="predicted"/>
<keyword evidence="4" id="KW-1185">Reference proteome</keyword>
<evidence type="ECO:0000256" key="2">
    <source>
        <dbReference type="SAM" id="MobiDB-lite"/>
    </source>
</evidence>
<feature type="region of interest" description="Disordered" evidence="2">
    <location>
        <begin position="409"/>
        <end position="491"/>
    </location>
</feature>
<dbReference type="Proteomes" id="UP000019132">
    <property type="component" value="Unassembled WGS sequence"/>
</dbReference>
<feature type="region of interest" description="Disordered" evidence="2">
    <location>
        <begin position="694"/>
        <end position="717"/>
    </location>
</feature>
<evidence type="ECO:0000256" key="1">
    <source>
        <dbReference type="ARBA" id="ARBA00022737"/>
    </source>
</evidence>
<dbReference type="EMBL" id="GL376624">
    <property type="status" value="NOT_ANNOTATED_CDS"/>
    <property type="molecule type" value="Genomic_DNA"/>
</dbReference>
<evidence type="ECO:0000313" key="4">
    <source>
        <dbReference type="Proteomes" id="UP000019132"/>
    </source>
</evidence>
<reference evidence="4" key="2">
    <citation type="submission" date="2010-04" db="EMBL/GenBank/DDBJ databases">
        <authorList>
            <person name="Buell R."/>
            <person name="Hamilton J."/>
            <person name="Hostetler J."/>
        </authorList>
    </citation>
    <scope>NUCLEOTIDE SEQUENCE [LARGE SCALE GENOMIC DNA]</scope>
    <source>
        <strain evidence="4">DAOM:BR144</strain>
    </source>
</reference>
<dbReference type="InParanoid" id="K3WXX4"/>
<evidence type="ECO:0000313" key="3">
    <source>
        <dbReference type="EnsemblProtists" id="PYU1_T009822"/>
    </source>
</evidence>
<feature type="compositionally biased region" description="Low complexity" evidence="2">
    <location>
        <begin position="481"/>
        <end position="491"/>
    </location>
</feature>
<dbReference type="STRING" id="431595.K3WXX4"/>